<sequence>MFASPHRVTAGRRPRPCVVALPGTGSDADFARRAFGPAAAARGLALHAVEPDPRAVVASFLAALDAAAARGPVLAAGISLGAAVAVTWAAERRADAVGVVAALPAWTGPDTADCPAALSAAFTAERLRADGLEAVVAQMRASSPAWLGAALDQSWRAQWPDLPAALEEAAAYKWPEPQLLAELRVPTVVVAAVDDPVHPLAVGEEWAARIPDSALHRITLAELGADPGVLGHRALPALLDEPGIG</sequence>
<dbReference type="RefSeq" id="WP_060589792.1">
    <property type="nucleotide sequence ID" value="NZ_CP031418.1"/>
</dbReference>
<dbReference type="KEGG" id="nfr:ERS450000_00149"/>
<proteinExistence type="predicted"/>
<dbReference type="Gene3D" id="3.40.50.1820">
    <property type="entry name" value="alpha/beta hydrolase"/>
    <property type="match status" value="1"/>
</dbReference>
<evidence type="ECO:0000313" key="2">
    <source>
        <dbReference type="Proteomes" id="UP000057820"/>
    </source>
</evidence>
<keyword evidence="1" id="KW-0378">Hydrolase</keyword>
<dbReference type="GO" id="GO:0016787">
    <property type="term" value="F:hydrolase activity"/>
    <property type="evidence" value="ECO:0007669"/>
    <property type="project" value="UniProtKB-KW"/>
</dbReference>
<organism evidence="1 2">
    <name type="scientific">Nocardia farcinica</name>
    <dbReference type="NCBI Taxonomy" id="37329"/>
    <lineage>
        <taxon>Bacteria</taxon>
        <taxon>Bacillati</taxon>
        <taxon>Actinomycetota</taxon>
        <taxon>Actinomycetes</taxon>
        <taxon>Mycobacteriales</taxon>
        <taxon>Nocardiaceae</taxon>
        <taxon>Nocardia</taxon>
    </lineage>
</organism>
<dbReference type="Proteomes" id="UP000057820">
    <property type="component" value="Chromosome 1"/>
</dbReference>
<dbReference type="InterPro" id="IPR029058">
    <property type="entry name" value="AB_hydrolase_fold"/>
</dbReference>
<dbReference type="EMBL" id="LN868938">
    <property type="protein sequence ID" value="CRY73468.1"/>
    <property type="molecule type" value="Genomic_DNA"/>
</dbReference>
<protein>
    <submittedName>
        <fullName evidence="1">Alpha/beta hydrolase family</fullName>
    </submittedName>
</protein>
<dbReference type="SUPFAM" id="SSF53474">
    <property type="entry name" value="alpha/beta-Hydrolases"/>
    <property type="match status" value="1"/>
</dbReference>
<gene>
    <name evidence="1" type="ORF">ERS450000_00149</name>
</gene>
<evidence type="ECO:0000313" key="1">
    <source>
        <dbReference type="EMBL" id="CRY73468.1"/>
    </source>
</evidence>
<name>A0A0H5NCY8_NOCFR</name>
<dbReference type="AlphaFoldDB" id="A0A0H5NCY8"/>
<accession>A0A0H5NCY8</accession>
<reference evidence="2" key="1">
    <citation type="submission" date="2015-03" db="EMBL/GenBank/DDBJ databases">
        <authorList>
            <consortium name="Pathogen Informatics"/>
        </authorList>
    </citation>
    <scope>NUCLEOTIDE SEQUENCE [LARGE SCALE GENOMIC DNA]</scope>
    <source>
        <strain evidence="2">NCTC11134</strain>
    </source>
</reference>